<dbReference type="GO" id="GO:0005085">
    <property type="term" value="F:guanyl-nucleotide exchange factor activity"/>
    <property type="evidence" value="ECO:0007669"/>
    <property type="project" value="InterPro"/>
</dbReference>
<dbReference type="InterPro" id="IPR051092">
    <property type="entry name" value="FYVE_RhoGEF_PH"/>
</dbReference>
<evidence type="ECO:0000259" key="7">
    <source>
        <dbReference type="PROSITE" id="PS50010"/>
    </source>
</evidence>
<protein>
    <recommendedName>
        <fullName evidence="13">DH domain-containing protein</fullName>
    </recommendedName>
</protein>
<feature type="domain" description="DH" evidence="7">
    <location>
        <begin position="50"/>
        <end position="232"/>
    </location>
</feature>
<dbReference type="EMBL" id="CDSF01000112">
    <property type="protein sequence ID" value="CEP01369.1"/>
    <property type="molecule type" value="Genomic_DNA"/>
</dbReference>
<dbReference type="PROSITE" id="PS50010">
    <property type="entry name" value="DH_2"/>
    <property type="match status" value="1"/>
</dbReference>
<evidence type="ECO:0000259" key="8">
    <source>
        <dbReference type="PROSITE" id="PS50178"/>
    </source>
</evidence>
<keyword evidence="10" id="KW-0496">Mitochondrion</keyword>
<dbReference type="Pfam" id="PF00621">
    <property type="entry name" value="RhoGEF"/>
    <property type="match status" value="1"/>
</dbReference>
<dbReference type="GO" id="GO:0008270">
    <property type="term" value="F:zinc ion binding"/>
    <property type="evidence" value="ECO:0007669"/>
    <property type="project" value="UniProtKB-KW"/>
</dbReference>
<dbReference type="SMART" id="SM00325">
    <property type="entry name" value="RhoGEF"/>
    <property type="match status" value="1"/>
</dbReference>
<feature type="compositionally biased region" description="Acidic residues" evidence="5">
    <location>
        <begin position="372"/>
        <end position="383"/>
    </location>
</feature>
<dbReference type="OrthoDB" id="660555at2759"/>
<evidence type="ECO:0000256" key="1">
    <source>
        <dbReference type="ARBA" id="ARBA00022723"/>
    </source>
</evidence>
<evidence type="ECO:0000256" key="3">
    <source>
        <dbReference type="ARBA" id="ARBA00022833"/>
    </source>
</evidence>
<reference evidence="9 11" key="1">
    <citation type="submission" date="2015-02" db="EMBL/GenBank/DDBJ databases">
        <authorList>
            <person name="Chooi Y.-H."/>
        </authorList>
    </citation>
    <scope>NUCLEOTIDE SEQUENCE [LARGE SCALE GENOMIC DNA]</scope>
    <source>
        <strain evidence="9">E3</strain>
    </source>
</reference>
<dbReference type="PANTHER" id="PTHR12673:SF159">
    <property type="entry name" value="LD03170P"/>
    <property type="match status" value="1"/>
</dbReference>
<dbReference type="InterPro" id="IPR000219">
    <property type="entry name" value="DH_dom"/>
</dbReference>
<sequence>MTMSVNSRPTRPLPPIPKVSTDAMVSMYSCDDCALPPPPAESKEAERSRMRAMICKEILSTEESYIEQLTIMLDIFYPALSGAGLDIGILQDLFQNVTIILGLHRTFFSDLTDRIGHWDDSVCFGDILLNCVPFMRMYTAYTGQYELGSQFLMEKIGKSKSWRKVLEQCRSDPRCGMKPLESFMIVPVQRIPRYRLLLENLIKYTDSDHPDFSVLSRALDLIAQVATKINEAMRSQQTTAYIVEIQRRLNGCVLIEPGRHFLHEGQLTCDTIPNAYVYLFNDLLVVAQSSLHNLLSLSASLSVHTLLPIDDQFSVEEMVDRELGFRITRFTKLFTFQCQTQEHLTDWIKLLKDAAAARAHIVAPAEQQPDPEPLDLAEPESEDTSTTTTTSATANTETEDSKEKRPVKKKATHCTACETAFGGVFRRCRRYECGLCQVPICGRCSEIHSAVRKSVCDDSTDSEAVAVTMRVCQPCISALTPNGETITASDDAGIVFTATSSRASQCDRSGWTRTIDEANGSTRWVKTAPPAATLRRSLTEPIEGRPRATSSQLQQVILATAALRGTIPSATCMPDACTHAGCSCSSFQPNAFNPKICCVCMHSRSNHS</sequence>
<dbReference type="PROSITE" id="PS50178">
    <property type="entry name" value="ZF_FYVE"/>
    <property type="match status" value="1"/>
</dbReference>
<evidence type="ECO:0000313" key="11">
    <source>
        <dbReference type="Proteomes" id="UP000039324"/>
    </source>
</evidence>
<dbReference type="Proteomes" id="UP000290189">
    <property type="component" value="Unassembled WGS sequence"/>
</dbReference>
<evidence type="ECO:0008006" key="13">
    <source>
        <dbReference type="Google" id="ProtNLM"/>
    </source>
</evidence>
<dbReference type="SUPFAM" id="SSF48065">
    <property type="entry name" value="DBL homology domain (DH-domain)"/>
    <property type="match status" value="1"/>
</dbReference>
<dbReference type="InterPro" id="IPR001849">
    <property type="entry name" value="PH_domain"/>
</dbReference>
<dbReference type="SUPFAM" id="SSF57903">
    <property type="entry name" value="FYVE/PHD zinc finger"/>
    <property type="match status" value="1"/>
</dbReference>
<dbReference type="InterPro" id="IPR035899">
    <property type="entry name" value="DBL_dom_sf"/>
</dbReference>
<dbReference type="Gene3D" id="3.30.40.10">
    <property type="entry name" value="Zinc/RING finger domain, C3HC4 (zinc finger)"/>
    <property type="match status" value="1"/>
</dbReference>
<geneLocation type="mitochondrion" evidence="10"/>
<keyword evidence="1" id="KW-0479">Metal-binding</keyword>
<dbReference type="SUPFAM" id="SSF50729">
    <property type="entry name" value="PH domain-like"/>
    <property type="match status" value="1"/>
</dbReference>
<dbReference type="EMBL" id="OVEO01000017">
    <property type="protein sequence ID" value="SPR01392.1"/>
    <property type="molecule type" value="Genomic_DNA"/>
</dbReference>
<name>A0A0G4J1Z4_PLABS</name>
<dbReference type="InterPro" id="IPR011993">
    <property type="entry name" value="PH-like_dom_sf"/>
</dbReference>
<dbReference type="Gene3D" id="1.20.900.10">
    <property type="entry name" value="Dbl homology (DH) domain"/>
    <property type="match status" value="1"/>
</dbReference>
<dbReference type="GO" id="GO:0005737">
    <property type="term" value="C:cytoplasm"/>
    <property type="evidence" value="ECO:0007669"/>
    <property type="project" value="TreeGrafter"/>
</dbReference>
<evidence type="ECO:0000256" key="2">
    <source>
        <dbReference type="ARBA" id="ARBA00022771"/>
    </source>
</evidence>
<dbReference type="InterPro" id="IPR013083">
    <property type="entry name" value="Znf_RING/FYVE/PHD"/>
</dbReference>
<evidence type="ECO:0000313" key="12">
    <source>
        <dbReference type="Proteomes" id="UP000290189"/>
    </source>
</evidence>
<keyword evidence="2 4" id="KW-0863">Zinc-finger</keyword>
<keyword evidence="11" id="KW-1185">Reference proteome</keyword>
<reference evidence="10 12" key="2">
    <citation type="submission" date="2018-03" db="EMBL/GenBank/DDBJ databases">
        <authorList>
            <person name="Fogelqvist J."/>
        </authorList>
    </citation>
    <scope>NUCLEOTIDE SEQUENCE [LARGE SCALE GENOMIC DNA]</scope>
</reference>
<evidence type="ECO:0000256" key="5">
    <source>
        <dbReference type="SAM" id="MobiDB-lite"/>
    </source>
</evidence>
<dbReference type="InterPro" id="IPR011011">
    <property type="entry name" value="Znf_FYVE_PHD"/>
</dbReference>
<dbReference type="Gene3D" id="2.30.29.30">
    <property type="entry name" value="Pleckstrin-homology domain (PH domain)/Phosphotyrosine-binding domain (PTB)"/>
    <property type="match status" value="1"/>
</dbReference>
<feature type="compositionally biased region" description="Low complexity" evidence="5">
    <location>
        <begin position="384"/>
        <end position="396"/>
    </location>
</feature>
<dbReference type="SMART" id="SM00233">
    <property type="entry name" value="PH"/>
    <property type="match status" value="1"/>
</dbReference>
<gene>
    <name evidence="9" type="ORF">PBRA_001975</name>
    <name evidence="10" type="ORF">PLBR_LOCUS8607</name>
</gene>
<dbReference type="InterPro" id="IPR017455">
    <property type="entry name" value="Znf_FYVE-rel"/>
</dbReference>
<feature type="domain" description="PH" evidence="6">
    <location>
        <begin position="260"/>
        <end position="356"/>
    </location>
</feature>
<dbReference type="AlphaFoldDB" id="A0A0G4J1Z4"/>
<feature type="domain" description="FYVE-type" evidence="8">
    <location>
        <begin position="408"/>
        <end position="480"/>
    </location>
</feature>
<evidence type="ECO:0000313" key="9">
    <source>
        <dbReference type="EMBL" id="CEP01369.1"/>
    </source>
</evidence>
<accession>A0A0G4J1Z4</accession>
<evidence type="ECO:0000256" key="4">
    <source>
        <dbReference type="PROSITE-ProRule" id="PRU00091"/>
    </source>
</evidence>
<dbReference type="Proteomes" id="UP000039324">
    <property type="component" value="Unassembled WGS sequence"/>
</dbReference>
<proteinExistence type="predicted"/>
<dbReference type="PANTHER" id="PTHR12673">
    <property type="entry name" value="FACIOGENITAL DYSPLASIA PROTEIN"/>
    <property type="match status" value="1"/>
</dbReference>
<dbReference type="CDD" id="cd00160">
    <property type="entry name" value="RhoGEF"/>
    <property type="match status" value="1"/>
</dbReference>
<evidence type="ECO:0000259" key="6">
    <source>
        <dbReference type="PROSITE" id="PS50003"/>
    </source>
</evidence>
<dbReference type="PROSITE" id="PS50003">
    <property type="entry name" value="PH_DOMAIN"/>
    <property type="match status" value="1"/>
</dbReference>
<keyword evidence="3" id="KW-0862">Zinc</keyword>
<organism evidence="9 11">
    <name type="scientific">Plasmodiophora brassicae</name>
    <name type="common">Clubroot disease agent</name>
    <dbReference type="NCBI Taxonomy" id="37360"/>
    <lineage>
        <taxon>Eukaryota</taxon>
        <taxon>Sar</taxon>
        <taxon>Rhizaria</taxon>
        <taxon>Endomyxa</taxon>
        <taxon>Phytomyxea</taxon>
        <taxon>Plasmodiophorida</taxon>
        <taxon>Plasmodiophoridae</taxon>
        <taxon>Plasmodiophora</taxon>
    </lineage>
</organism>
<evidence type="ECO:0000313" key="10">
    <source>
        <dbReference type="EMBL" id="SPR01392.1"/>
    </source>
</evidence>
<feature type="region of interest" description="Disordered" evidence="5">
    <location>
        <begin position="363"/>
        <end position="405"/>
    </location>
</feature>